<dbReference type="InterPro" id="IPR011029">
    <property type="entry name" value="DEATH-like_dom_sf"/>
</dbReference>
<keyword evidence="3" id="KW-1185">Reference proteome</keyword>
<reference evidence="2 3" key="1">
    <citation type="submission" date="2024-01" db="EMBL/GenBank/DDBJ databases">
        <authorList>
            <person name="Alioto T."/>
            <person name="Alioto T."/>
            <person name="Gomez Garrido J."/>
        </authorList>
    </citation>
    <scope>NUCLEOTIDE SEQUENCE [LARGE SCALE GENOMIC DNA]</scope>
</reference>
<protein>
    <submittedName>
        <fullName evidence="2">Uncharacterized protein LOC121905496 isoform X2</fullName>
    </submittedName>
</protein>
<organism evidence="2 3">
    <name type="scientific">Scomber scombrus</name>
    <name type="common">Atlantic mackerel</name>
    <name type="synonym">Scomber vernalis</name>
    <dbReference type="NCBI Taxonomy" id="13677"/>
    <lineage>
        <taxon>Eukaryota</taxon>
        <taxon>Metazoa</taxon>
        <taxon>Chordata</taxon>
        <taxon>Craniata</taxon>
        <taxon>Vertebrata</taxon>
        <taxon>Euteleostomi</taxon>
        <taxon>Actinopterygii</taxon>
        <taxon>Neopterygii</taxon>
        <taxon>Teleostei</taxon>
        <taxon>Neoteleostei</taxon>
        <taxon>Acanthomorphata</taxon>
        <taxon>Pelagiaria</taxon>
        <taxon>Scombriformes</taxon>
        <taxon>Scombridae</taxon>
        <taxon>Scomber</taxon>
    </lineage>
</organism>
<dbReference type="SUPFAM" id="SSF47986">
    <property type="entry name" value="DEATH domain"/>
    <property type="match status" value="1"/>
</dbReference>
<evidence type="ECO:0000313" key="2">
    <source>
        <dbReference type="EMBL" id="CAK6975272.1"/>
    </source>
</evidence>
<gene>
    <name evidence="2" type="ORF">FSCOSCO3_A002639</name>
</gene>
<dbReference type="PROSITE" id="PS50824">
    <property type="entry name" value="DAPIN"/>
    <property type="match status" value="1"/>
</dbReference>
<accession>A0AAV1PX82</accession>
<dbReference type="Proteomes" id="UP001314229">
    <property type="component" value="Unassembled WGS sequence"/>
</dbReference>
<evidence type="ECO:0000313" key="3">
    <source>
        <dbReference type="Proteomes" id="UP001314229"/>
    </source>
</evidence>
<sequence length="108" mass="12518">MSWPHIHQIFSQNLFLHPGRKMTLELQLDEVLKSLQNEELERFKWYLQRKELLNGANAVSTSELEGADRKKVVNVLMQTYGGTAKNISITILTKMNRNDLAHQLNDQV</sequence>
<name>A0AAV1PX82_SCOSC</name>
<dbReference type="SMART" id="SM01289">
    <property type="entry name" value="PYRIN"/>
    <property type="match status" value="1"/>
</dbReference>
<dbReference type="AlphaFoldDB" id="A0AAV1PX82"/>
<dbReference type="Gene3D" id="1.10.533.10">
    <property type="entry name" value="Death Domain, Fas"/>
    <property type="match status" value="1"/>
</dbReference>
<proteinExistence type="predicted"/>
<comment type="caution">
    <text evidence="2">The sequence shown here is derived from an EMBL/GenBank/DDBJ whole genome shotgun (WGS) entry which is preliminary data.</text>
</comment>
<dbReference type="Pfam" id="PF02758">
    <property type="entry name" value="PYRIN"/>
    <property type="match status" value="1"/>
</dbReference>
<dbReference type="InterPro" id="IPR004020">
    <property type="entry name" value="DAPIN"/>
</dbReference>
<feature type="domain" description="Pyrin" evidence="1">
    <location>
        <begin position="22"/>
        <end position="108"/>
    </location>
</feature>
<dbReference type="EMBL" id="CAWUFR010000292">
    <property type="protein sequence ID" value="CAK6975272.1"/>
    <property type="molecule type" value="Genomic_DNA"/>
</dbReference>
<evidence type="ECO:0000259" key="1">
    <source>
        <dbReference type="PROSITE" id="PS50824"/>
    </source>
</evidence>